<dbReference type="Proteomes" id="UP000256964">
    <property type="component" value="Unassembled WGS sequence"/>
</dbReference>
<gene>
    <name evidence="1" type="ORF">OH76DRAFT_1093981</name>
</gene>
<dbReference type="AlphaFoldDB" id="A0A371CW09"/>
<dbReference type="OrthoDB" id="10466816at2759"/>
<organism evidence="1 2">
    <name type="scientific">Lentinus brumalis</name>
    <dbReference type="NCBI Taxonomy" id="2498619"/>
    <lineage>
        <taxon>Eukaryota</taxon>
        <taxon>Fungi</taxon>
        <taxon>Dikarya</taxon>
        <taxon>Basidiomycota</taxon>
        <taxon>Agaricomycotina</taxon>
        <taxon>Agaricomycetes</taxon>
        <taxon>Polyporales</taxon>
        <taxon>Polyporaceae</taxon>
        <taxon>Lentinus</taxon>
    </lineage>
</organism>
<keyword evidence="2" id="KW-1185">Reference proteome</keyword>
<evidence type="ECO:0000313" key="1">
    <source>
        <dbReference type="EMBL" id="RDX44463.1"/>
    </source>
</evidence>
<name>A0A371CW09_9APHY</name>
<evidence type="ECO:0000313" key="2">
    <source>
        <dbReference type="Proteomes" id="UP000256964"/>
    </source>
</evidence>
<dbReference type="EMBL" id="KZ857449">
    <property type="protein sequence ID" value="RDX44463.1"/>
    <property type="molecule type" value="Genomic_DNA"/>
</dbReference>
<protein>
    <submittedName>
        <fullName evidence="1">Uncharacterized protein</fullName>
    </submittedName>
</protein>
<proteinExistence type="predicted"/>
<reference evidence="1 2" key="1">
    <citation type="journal article" date="2018" name="Biotechnol. Biofuels">
        <title>Integrative visual omics of the white-rot fungus Polyporus brumalis exposes the biotechnological potential of its oxidative enzymes for delignifying raw plant biomass.</title>
        <authorList>
            <person name="Miyauchi S."/>
            <person name="Rancon A."/>
            <person name="Drula E."/>
            <person name="Hage H."/>
            <person name="Chaduli D."/>
            <person name="Favel A."/>
            <person name="Grisel S."/>
            <person name="Henrissat B."/>
            <person name="Herpoel-Gimbert I."/>
            <person name="Ruiz-Duenas F.J."/>
            <person name="Chevret D."/>
            <person name="Hainaut M."/>
            <person name="Lin J."/>
            <person name="Wang M."/>
            <person name="Pangilinan J."/>
            <person name="Lipzen A."/>
            <person name="Lesage-Meessen L."/>
            <person name="Navarro D."/>
            <person name="Riley R."/>
            <person name="Grigoriev I.V."/>
            <person name="Zhou S."/>
            <person name="Raouche S."/>
            <person name="Rosso M.N."/>
        </authorList>
    </citation>
    <scope>NUCLEOTIDE SEQUENCE [LARGE SCALE GENOMIC DNA]</scope>
    <source>
        <strain evidence="1 2">BRFM 1820</strain>
    </source>
</reference>
<accession>A0A371CW09</accession>
<sequence length="225" mass="25530">MLSQLVIRELCITSTPIAFIHEFVRRTRAAGAVTKFVLTACAATWEEVDKLGEVLVRMRSTRRLLAVLLLITDNLDQVQQSDRPLWTRMNLSRCSVLETLNLTIYNKDPAYILPLLAAYLAAVMSAPSSLRMLNIFLVALPQSYDPPFAPAYMRAFWDERDEMVVKHCPRRMTVNLDLVPMPASSAQTTEAEREVFKTFITKHCLPRSVKQGRLRVLEDSETTGT</sequence>